<proteinExistence type="predicted"/>
<dbReference type="Proteomes" id="UP000321638">
    <property type="component" value="Unassembled WGS sequence"/>
</dbReference>
<sequence length="142" mass="15131">MLFAFIAGAVGFLVFHQGGFWALTQAGVLKANTWSMATTRPLGVPAVISYVFWTGLWGVVAALVVPRLPGALRGPWGWILFAAIVPTLVNWFIVLPLKGAPMGGGFNMPGVALAPLVYGFWGLGMWLVMQLLQQTTSSGARA</sequence>
<evidence type="ECO:0000313" key="3">
    <source>
        <dbReference type="Proteomes" id="UP000321638"/>
    </source>
</evidence>
<accession>A0A5C8PMR8</accession>
<evidence type="ECO:0000256" key="1">
    <source>
        <dbReference type="SAM" id="Phobius"/>
    </source>
</evidence>
<dbReference type="AlphaFoldDB" id="A0A5C8PMR8"/>
<keyword evidence="1" id="KW-1133">Transmembrane helix</keyword>
<gene>
    <name evidence="2" type="ORF">FHP25_15090</name>
</gene>
<dbReference type="OrthoDB" id="7361074at2"/>
<reference evidence="2 3" key="1">
    <citation type="submission" date="2019-06" db="EMBL/GenBank/DDBJ databases">
        <title>New taxonomy in bacterial strain CC-CFT640, isolated from vineyard.</title>
        <authorList>
            <person name="Lin S.-Y."/>
            <person name="Tsai C.-F."/>
            <person name="Young C.-C."/>
        </authorList>
    </citation>
    <scope>NUCLEOTIDE SEQUENCE [LARGE SCALE GENOMIC DNA]</scope>
    <source>
        <strain evidence="2 3">CC-CFT640</strain>
    </source>
</reference>
<comment type="caution">
    <text evidence="2">The sequence shown here is derived from an EMBL/GenBank/DDBJ whole genome shotgun (WGS) entry which is preliminary data.</text>
</comment>
<name>A0A5C8PMR8_9HYPH</name>
<protein>
    <submittedName>
        <fullName evidence="2">Uncharacterized protein</fullName>
    </submittedName>
</protein>
<feature type="transmembrane region" description="Helical" evidence="1">
    <location>
        <begin position="76"/>
        <end position="94"/>
    </location>
</feature>
<feature type="transmembrane region" description="Helical" evidence="1">
    <location>
        <begin position="106"/>
        <end position="128"/>
    </location>
</feature>
<organism evidence="2 3">
    <name type="scientific">Vineibacter terrae</name>
    <dbReference type="NCBI Taxonomy" id="2586908"/>
    <lineage>
        <taxon>Bacteria</taxon>
        <taxon>Pseudomonadati</taxon>
        <taxon>Pseudomonadota</taxon>
        <taxon>Alphaproteobacteria</taxon>
        <taxon>Hyphomicrobiales</taxon>
        <taxon>Vineibacter</taxon>
    </lineage>
</organism>
<evidence type="ECO:0000313" key="2">
    <source>
        <dbReference type="EMBL" id="TXL75238.1"/>
    </source>
</evidence>
<keyword evidence="3" id="KW-1185">Reference proteome</keyword>
<feature type="transmembrane region" description="Helical" evidence="1">
    <location>
        <begin position="42"/>
        <end position="64"/>
    </location>
</feature>
<keyword evidence="1" id="KW-0472">Membrane</keyword>
<keyword evidence="1" id="KW-0812">Transmembrane</keyword>
<dbReference type="EMBL" id="VDUZ01000015">
    <property type="protein sequence ID" value="TXL75238.1"/>
    <property type="molecule type" value="Genomic_DNA"/>
</dbReference>